<dbReference type="GeneID" id="93710534"/>
<dbReference type="InterPro" id="IPR009057">
    <property type="entry name" value="Homeodomain-like_sf"/>
</dbReference>
<dbReference type="InterPro" id="IPR036388">
    <property type="entry name" value="WH-like_DNA-bd_sf"/>
</dbReference>
<evidence type="ECO:0000259" key="2">
    <source>
        <dbReference type="Pfam" id="PF13518"/>
    </source>
</evidence>
<dbReference type="Gene3D" id="1.10.10.10">
    <property type="entry name" value="Winged helix-like DNA-binding domain superfamily/Winged helix DNA-binding domain"/>
    <property type="match status" value="1"/>
</dbReference>
<dbReference type="EMBL" id="FOXX01000003">
    <property type="protein sequence ID" value="SFQ51588.1"/>
    <property type="molecule type" value="Genomic_DNA"/>
</dbReference>
<dbReference type="InterPro" id="IPR055247">
    <property type="entry name" value="InsJ-like_HTH"/>
</dbReference>
<dbReference type="RefSeq" id="WP_074842803.1">
    <property type="nucleotide sequence ID" value="NZ_FOXX01000003.1"/>
</dbReference>
<feature type="non-terminal residue" evidence="3">
    <location>
        <position position="86"/>
    </location>
</feature>
<dbReference type="SUPFAM" id="SSF46689">
    <property type="entry name" value="Homeodomain-like"/>
    <property type="match status" value="1"/>
</dbReference>
<accession>A0A1I5Z557</accession>
<keyword evidence="4" id="KW-1185">Reference proteome</keyword>
<evidence type="ECO:0000313" key="3">
    <source>
        <dbReference type="EMBL" id="SFQ51588.1"/>
    </source>
</evidence>
<organism evidence="3 4">
    <name type="scientific">Priestia endophytica DSM 13796</name>
    <dbReference type="NCBI Taxonomy" id="1121089"/>
    <lineage>
        <taxon>Bacteria</taxon>
        <taxon>Bacillati</taxon>
        <taxon>Bacillota</taxon>
        <taxon>Bacilli</taxon>
        <taxon>Bacillales</taxon>
        <taxon>Bacillaceae</taxon>
        <taxon>Priestia</taxon>
    </lineage>
</organism>
<proteinExistence type="predicted"/>
<feature type="region of interest" description="Disordered" evidence="1">
    <location>
        <begin position="61"/>
        <end position="86"/>
    </location>
</feature>
<name>A0A1I5Z557_9BACI</name>
<evidence type="ECO:0000256" key="1">
    <source>
        <dbReference type="SAM" id="MobiDB-lite"/>
    </source>
</evidence>
<protein>
    <submittedName>
        <fullName evidence="3">Transposase</fullName>
    </submittedName>
</protein>
<gene>
    <name evidence="3" type="ORF">SAMN02745910_01847</name>
</gene>
<reference evidence="3 4" key="1">
    <citation type="submission" date="2016-10" db="EMBL/GenBank/DDBJ databases">
        <authorList>
            <person name="Varghese N."/>
            <person name="Submissions S."/>
        </authorList>
    </citation>
    <scope>NUCLEOTIDE SEQUENCE [LARGE SCALE GENOMIC DNA]</scope>
    <source>
        <strain evidence="3 4">DSM 13796</strain>
    </source>
</reference>
<dbReference type="Proteomes" id="UP000182762">
    <property type="component" value="Unassembled WGS sequence"/>
</dbReference>
<feature type="domain" description="Insertion element IS150 protein InsJ-like helix-turn-helix" evidence="2">
    <location>
        <begin position="13"/>
        <end position="63"/>
    </location>
</feature>
<evidence type="ECO:0000313" key="4">
    <source>
        <dbReference type="Proteomes" id="UP000182762"/>
    </source>
</evidence>
<comment type="caution">
    <text evidence="3">The sequence shown here is derived from an EMBL/GenBank/DDBJ whole genome shotgun (WGS) entry which is preliminary data.</text>
</comment>
<dbReference type="Pfam" id="PF13518">
    <property type="entry name" value="HTH_28"/>
    <property type="match status" value="1"/>
</dbReference>
<sequence length="86" mass="9957">MGKTNRTYDLKTKRKAVDLYLKEEMGYKTIAKELEIDVAIIYRWVKHFQAEGLKGLEEKRGKAKGVGKGRPTTQLETTETKLKRLE</sequence>